<evidence type="ECO:0000256" key="4">
    <source>
        <dbReference type="ARBA" id="ARBA00023163"/>
    </source>
</evidence>
<evidence type="ECO:0000313" key="8">
    <source>
        <dbReference type="EMBL" id="KAL3851500.1"/>
    </source>
</evidence>
<evidence type="ECO:0000313" key="9">
    <source>
        <dbReference type="Proteomes" id="UP001634393"/>
    </source>
</evidence>
<dbReference type="InterPro" id="IPR017887">
    <property type="entry name" value="TF_TCP_subgr"/>
</dbReference>
<feature type="compositionally biased region" description="Low complexity" evidence="6">
    <location>
        <begin position="177"/>
        <end position="207"/>
    </location>
</feature>
<evidence type="ECO:0000256" key="5">
    <source>
        <dbReference type="ARBA" id="ARBA00023242"/>
    </source>
</evidence>
<keyword evidence="5" id="KW-0539">Nucleus</keyword>
<keyword evidence="2" id="KW-0805">Transcription regulation</keyword>
<dbReference type="EMBL" id="JBJXBP010000001">
    <property type="protein sequence ID" value="KAL3851500.1"/>
    <property type="molecule type" value="Genomic_DNA"/>
</dbReference>
<comment type="caution">
    <text evidence="8">The sequence shown here is derived from an EMBL/GenBank/DDBJ whole genome shotgun (WGS) entry which is preliminary data.</text>
</comment>
<feature type="region of interest" description="Disordered" evidence="6">
    <location>
        <begin position="135"/>
        <end position="237"/>
    </location>
</feature>
<keyword evidence="3" id="KW-0238">DNA-binding</keyword>
<dbReference type="GO" id="GO:0003677">
    <property type="term" value="F:DNA binding"/>
    <property type="evidence" value="ECO:0007669"/>
    <property type="project" value="UniProtKB-KW"/>
</dbReference>
<gene>
    <name evidence="8" type="ORF">ACJIZ3_013382</name>
</gene>
<protein>
    <recommendedName>
        <fullName evidence="7">TCP domain-containing protein</fullName>
    </recommendedName>
</protein>
<evidence type="ECO:0000256" key="6">
    <source>
        <dbReference type="SAM" id="MobiDB-lite"/>
    </source>
</evidence>
<dbReference type="PANTHER" id="PTHR31072">
    <property type="entry name" value="TRANSCRIPTION FACTOR TCP4-RELATED"/>
    <property type="match status" value="1"/>
</dbReference>
<dbReference type="PANTHER" id="PTHR31072:SF93">
    <property type="entry name" value="TRANSCRIPTION FACTOR TCP24"/>
    <property type="match status" value="1"/>
</dbReference>
<organism evidence="8 9">
    <name type="scientific">Penstemon smallii</name>
    <dbReference type="NCBI Taxonomy" id="265156"/>
    <lineage>
        <taxon>Eukaryota</taxon>
        <taxon>Viridiplantae</taxon>
        <taxon>Streptophyta</taxon>
        <taxon>Embryophyta</taxon>
        <taxon>Tracheophyta</taxon>
        <taxon>Spermatophyta</taxon>
        <taxon>Magnoliopsida</taxon>
        <taxon>eudicotyledons</taxon>
        <taxon>Gunneridae</taxon>
        <taxon>Pentapetalae</taxon>
        <taxon>asterids</taxon>
        <taxon>lamiids</taxon>
        <taxon>Lamiales</taxon>
        <taxon>Plantaginaceae</taxon>
        <taxon>Cheloneae</taxon>
        <taxon>Penstemon</taxon>
    </lineage>
</organism>
<evidence type="ECO:0000256" key="3">
    <source>
        <dbReference type="ARBA" id="ARBA00023125"/>
    </source>
</evidence>
<accession>A0ABD3UT76</accession>
<comment type="subcellular location">
    <subcellularLocation>
        <location evidence="1">Nucleus</location>
    </subcellularLocation>
</comment>
<dbReference type="GO" id="GO:0005634">
    <property type="term" value="C:nucleus"/>
    <property type="evidence" value="ECO:0007669"/>
    <property type="project" value="UniProtKB-SubCell"/>
</dbReference>
<sequence>MEVNEIQCKFPRMSNGNGRSDSTKMDGQYPDDEEEGEHKRDGGTAKINAAFGGGVGKFYGWPSSRIVRVSRASGGKDRHSKVLTSKGLRDRRVRLSVNTAIQFYDLQDRLGFDQPSKAVEWLLKAAATSIEELPPMNAPFLDTSPKQLSDEKMSSTGGGSDQLGLDSVDMDPSYPNHQQQTQHATKTKSSACSSNSENSKGSGLSLSRSENRVKARVRAKGRVAEKEKENESSSIVASLNPVSHATSFTELLNSNGGGNISSRQWSSAPMEYFTTGQTHLAANPLFSVSGDSHFSFVPNNLVSVESNGNTSNNHHHNNSSEYNLNFTISSSGNSSGLSGFNRGTLQSNSSSPSLLPHLQRFPPVDGSPQSFFINTAAPPTENHHQFLSGFDGRLHFSYGESGHRGGKGKN</sequence>
<dbReference type="Pfam" id="PF03634">
    <property type="entry name" value="TCP"/>
    <property type="match status" value="1"/>
</dbReference>
<reference evidence="8 9" key="1">
    <citation type="submission" date="2024-12" db="EMBL/GenBank/DDBJ databases">
        <title>The unique morphological basis and parallel evolutionary history of personate flowers in Penstemon.</title>
        <authorList>
            <person name="Depatie T.H."/>
            <person name="Wessinger C.A."/>
        </authorList>
    </citation>
    <scope>NUCLEOTIDE SEQUENCE [LARGE SCALE GENOMIC DNA]</scope>
    <source>
        <strain evidence="8">WTNN_2</strain>
        <tissue evidence="8">Leaf</tissue>
    </source>
</reference>
<dbReference type="PROSITE" id="PS51369">
    <property type="entry name" value="TCP"/>
    <property type="match status" value="1"/>
</dbReference>
<feature type="domain" description="TCP" evidence="7">
    <location>
        <begin position="75"/>
        <end position="133"/>
    </location>
</feature>
<evidence type="ECO:0000256" key="2">
    <source>
        <dbReference type="ARBA" id="ARBA00023015"/>
    </source>
</evidence>
<proteinExistence type="predicted"/>
<dbReference type="Proteomes" id="UP001634393">
    <property type="component" value="Unassembled WGS sequence"/>
</dbReference>
<feature type="region of interest" description="Disordered" evidence="6">
    <location>
        <begin position="1"/>
        <end position="44"/>
    </location>
</feature>
<evidence type="ECO:0000256" key="1">
    <source>
        <dbReference type="ARBA" id="ARBA00004123"/>
    </source>
</evidence>
<dbReference type="InterPro" id="IPR005333">
    <property type="entry name" value="Transcription_factor_TCP"/>
</dbReference>
<keyword evidence="9" id="KW-1185">Reference proteome</keyword>
<dbReference type="AlphaFoldDB" id="A0ABD3UT76"/>
<feature type="compositionally biased region" description="Basic and acidic residues" evidence="6">
    <location>
        <begin position="222"/>
        <end position="231"/>
    </location>
</feature>
<evidence type="ECO:0000259" key="7">
    <source>
        <dbReference type="PROSITE" id="PS51369"/>
    </source>
</evidence>
<keyword evidence="4" id="KW-0804">Transcription</keyword>
<name>A0ABD3UT76_9LAMI</name>